<accession>A0A5B8LGD2</accession>
<dbReference type="InterPro" id="IPR017853">
    <property type="entry name" value="GH"/>
</dbReference>
<feature type="chain" id="PRO_5022714499" evidence="1">
    <location>
        <begin position="23"/>
        <end position="680"/>
    </location>
</feature>
<sequence length="680" mass="75452">MMRLVTLLAALFSLLLALPALAQSPSATVESPDKALSVSVAIGPEARANYTVSRNGKPVIAPSLLGFQFTDGPQFARDLEITNVTRSSFDESWTQPWGEWRTIRNHYNEMRVRLREVNRLHRIIDVVFRVYDNGVGFRYEFPDQPNLKTANIAEELTQFSIAEPATAWWCPAFESNREEQLYNKTPIAEIGTAQTPLTLKTASGLYVAIHEAALVDYSGMNVAKVQGGLLKAVLTPSSSGPKVSRAAPFPTPWRVLLISPDAPGLYMANSLILNLNEPNKLGDVSWVKPMKYVGIWWGMHLDQQSWASGPKHGATTANVMKMIDFAAANGFKGVLVEGWNVGWDGDWFADGRTFSFTKPYPDYDIEKLTAYARSKGVVIIGHNETSANIAHYEDEMRGAFDLYQKLGITAVKTGYVADAGGVQWRAPDGSIRFEWHEGQVMARHHLPVVTEAAKRRIAIDAHEPIKDTGLRRTYPNWVSREGQRGMEYNAWGVPKNPPNWESELVFTRMLGGPFDFTPGVLSLKGRGDTDILSTIAKQLALYVVIYSPIQMAADLPENYAKYPAAFQFIKDVAVDWDDTRVLNGEIGEYVTIARKAKGSNDWFLGSVGDDTARSFDVSLDFLSSGEAYTAQIYRDGDDADYRTDKRHSIVIETRKVKKGDVLKIALAPGGGQAIRFKAGR</sequence>
<dbReference type="RefSeq" id="WP_146570271.1">
    <property type="nucleotide sequence ID" value="NZ_CP042306.1"/>
</dbReference>
<name>A0A5B8LGD2_9SPHN</name>
<dbReference type="OrthoDB" id="57532at2"/>
<dbReference type="InterPro" id="IPR013785">
    <property type="entry name" value="Aldolase_TIM"/>
</dbReference>
<evidence type="ECO:0000259" key="3">
    <source>
        <dbReference type="Pfam" id="PF14508"/>
    </source>
</evidence>
<dbReference type="InterPro" id="IPR029483">
    <property type="entry name" value="GH97_C"/>
</dbReference>
<proteinExistence type="predicted"/>
<dbReference type="KEGG" id="spai:FPZ24_06325"/>
<evidence type="ECO:0000313" key="6">
    <source>
        <dbReference type="Proteomes" id="UP000315673"/>
    </source>
</evidence>
<keyword evidence="1" id="KW-0732">Signal</keyword>
<reference evidence="5 6" key="1">
    <citation type="submission" date="2019-07" db="EMBL/GenBank/DDBJ databases">
        <title>Full genome sequence of Sphingomonas sp. 4R-6-7(HKS19).</title>
        <authorList>
            <person name="Im W.-T."/>
        </authorList>
    </citation>
    <scope>NUCLEOTIDE SEQUENCE [LARGE SCALE GENOMIC DNA]</scope>
    <source>
        <strain evidence="5 6">HKS19</strain>
    </source>
</reference>
<dbReference type="PANTHER" id="PTHR35803">
    <property type="entry name" value="GLUCAN 1,4-ALPHA-GLUCOSIDASE SUSB-RELATED"/>
    <property type="match status" value="1"/>
</dbReference>
<dbReference type="GO" id="GO:0016787">
    <property type="term" value="F:hydrolase activity"/>
    <property type="evidence" value="ECO:0007669"/>
    <property type="project" value="UniProtKB-KW"/>
</dbReference>
<dbReference type="GO" id="GO:0030246">
    <property type="term" value="F:carbohydrate binding"/>
    <property type="evidence" value="ECO:0007669"/>
    <property type="project" value="InterPro"/>
</dbReference>
<dbReference type="Pfam" id="PF14508">
    <property type="entry name" value="GH97_N"/>
    <property type="match status" value="1"/>
</dbReference>
<dbReference type="InterPro" id="IPR019563">
    <property type="entry name" value="GH97_catalytic"/>
</dbReference>
<keyword evidence="5" id="KW-0378">Hydrolase</keyword>
<dbReference type="Pfam" id="PF10566">
    <property type="entry name" value="Glyco_hydro_97"/>
    <property type="match status" value="1"/>
</dbReference>
<feature type="domain" description="Glycosyl-hydrolase 97 catalytic" evidence="2">
    <location>
        <begin position="296"/>
        <end position="482"/>
    </location>
</feature>
<protein>
    <submittedName>
        <fullName evidence="5">Glycoside hydrolase family 97 protein</fullName>
    </submittedName>
</protein>
<dbReference type="InterPro" id="IPR029486">
    <property type="entry name" value="GH97_N"/>
</dbReference>
<evidence type="ECO:0000256" key="1">
    <source>
        <dbReference type="SAM" id="SignalP"/>
    </source>
</evidence>
<dbReference type="AlphaFoldDB" id="A0A5B8LGD2"/>
<evidence type="ECO:0000313" key="5">
    <source>
        <dbReference type="EMBL" id="QDZ07143.1"/>
    </source>
</evidence>
<dbReference type="InterPro" id="IPR052720">
    <property type="entry name" value="Glycosyl_hydrolase_97"/>
</dbReference>
<dbReference type="InterPro" id="IPR014718">
    <property type="entry name" value="GH-type_carb-bd"/>
</dbReference>
<gene>
    <name evidence="5" type="ORF">FPZ24_06325</name>
</gene>
<evidence type="ECO:0000259" key="2">
    <source>
        <dbReference type="Pfam" id="PF10566"/>
    </source>
</evidence>
<dbReference type="SUPFAM" id="SSF51445">
    <property type="entry name" value="(Trans)glycosidases"/>
    <property type="match status" value="1"/>
</dbReference>
<organism evidence="5 6">
    <name type="scientific">Sphingomonas panacisoli</name>
    <dbReference type="NCBI Taxonomy" id="1813879"/>
    <lineage>
        <taxon>Bacteria</taxon>
        <taxon>Pseudomonadati</taxon>
        <taxon>Pseudomonadota</taxon>
        <taxon>Alphaproteobacteria</taxon>
        <taxon>Sphingomonadales</taxon>
        <taxon>Sphingomonadaceae</taxon>
        <taxon>Sphingomonas</taxon>
    </lineage>
</organism>
<feature type="domain" description="Glycosyl-hydrolase 97 N-terminal" evidence="3">
    <location>
        <begin position="29"/>
        <end position="278"/>
    </location>
</feature>
<dbReference type="PANTHER" id="PTHR35803:SF1">
    <property type="entry name" value="GLUCAN 1,4-ALPHA-GLUCOSIDASE SUSB"/>
    <property type="match status" value="1"/>
</dbReference>
<dbReference type="Gene3D" id="2.70.98.10">
    <property type="match status" value="1"/>
</dbReference>
<dbReference type="Pfam" id="PF14509">
    <property type="entry name" value="GH97_C"/>
    <property type="match status" value="1"/>
</dbReference>
<dbReference type="EMBL" id="CP042306">
    <property type="protein sequence ID" value="QDZ07143.1"/>
    <property type="molecule type" value="Genomic_DNA"/>
</dbReference>
<dbReference type="Gene3D" id="3.20.20.70">
    <property type="entry name" value="Aldolase class I"/>
    <property type="match status" value="1"/>
</dbReference>
<dbReference type="Proteomes" id="UP000315673">
    <property type="component" value="Chromosome"/>
</dbReference>
<evidence type="ECO:0000259" key="4">
    <source>
        <dbReference type="Pfam" id="PF14509"/>
    </source>
</evidence>
<keyword evidence="6" id="KW-1185">Reference proteome</keyword>
<feature type="domain" description="Glycosyl-hydrolase 97 C-terminal oligomerisation" evidence="4">
    <location>
        <begin position="575"/>
        <end position="677"/>
    </location>
</feature>
<feature type="signal peptide" evidence="1">
    <location>
        <begin position="1"/>
        <end position="22"/>
    </location>
</feature>